<evidence type="ECO:0000313" key="4">
    <source>
        <dbReference type="Proteomes" id="UP000322822"/>
    </source>
</evidence>
<protein>
    <submittedName>
        <fullName evidence="3">CPBP family intramembrane metalloprotease</fullName>
    </submittedName>
</protein>
<organism evidence="3 4">
    <name type="scientific">Cupriavidus pauculus</name>
    <dbReference type="NCBI Taxonomy" id="82633"/>
    <lineage>
        <taxon>Bacteria</taxon>
        <taxon>Pseudomonadati</taxon>
        <taxon>Pseudomonadota</taxon>
        <taxon>Betaproteobacteria</taxon>
        <taxon>Burkholderiales</taxon>
        <taxon>Burkholderiaceae</taxon>
        <taxon>Cupriavidus</taxon>
    </lineage>
</organism>
<dbReference type="RefSeq" id="WP_150374433.1">
    <property type="nucleotide sequence ID" value="NZ_CP044067.1"/>
</dbReference>
<reference evidence="3 4" key="1">
    <citation type="submission" date="2019-09" db="EMBL/GenBank/DDBJ databases">
        <title>FDA dAtabase for Regulatory Grade micrObial Sequences (FDA-ARGOS): Supporting development and validation of Infectious Disease Dx tests.</title>
        <authorList>
            <person name="Sciortino C."/>
            <person name="Tallon L."/>
            <person name="Sadzewicz L."/>
            <person name="Vavikolanu K."/>
            <person name="Mehta A."/>
            <person name="Aluvathingal J."/>
            <person name="Nadendla S."/>
            <person name="Nandy P."/>
            <person name="Geyer C."/>
            <person name="Yan Y."/>
            <person name="Sichtig H."/>
        </authorList>
    </citation>
    <scope>NUCLEOTIDE SEQUENCE [LARGE SCALE GENOMIC DNA]</scope>
    <source>
        <strain evidence="3 4">FDAARGOS_664</strain>
    </source>
</reference>
<proteinExistence type="predicted"/>
<dbReference type="InterPro" id="IPR003675">
    <property type="entry name" value="Rce1/LyrA-like_dom"/>
</dbReference>
<dbReference type="Pfam" id="PF02517">
    <property type="entry name" value="Rce1-like"/>
    <property type="match status" value="1"/>
</dbReference>
<dbReference type="EMBL" id="CP044067">
    <property type="protein sequence ID" value="QET04370.1"/>
    <property type="molecule type" value="Genomic_DNA"/>
</dbReference>
<feature type="domain" description="CAAX prenyl protease 2/Lysostaphin resistance protein A-like" evidence="2">
    <location>
        <begin position="34"/>
        <end position="126"/>
    </location>
</feature>
<keyword evidence="1" id="KW-1133">Transmembrane helix</keyword>
<feature type="transmembrane region" description="Helical" evidence="1">
    <location>
        <begin position="31"/>
        <end position="53"/>
    </location>
</feature>
<dbReference type="GO" id="GO:0004175">
    <property type="term" value="F:endopeptidase activity"/>
    <property type="evidence" value="ECO:0007669"/>
    <property type="project" value="UniProtKB-ARBA"/>
</dbReference>
<sequence length="133" mass="14948">MFAGQILLILTSWWILGTGDAQERPFENRSIEFKLLVIVVVMPYVETLIGQWAPIRLLAGVLRQPWWRAWLGSTIVFTCLHGSTDRNVLSIFLGAMVLAGVFVIEARRRGRPVLCAYLTHALANAMVLSLQLL</sequence>
<evidence type="ECO:0000313" key="3">
    <source>
        <dbReference type="EMBL" id="QET04370.1"/>
    </source>
</evidence>
<feature type="transmembrane region" description="Helical" evidence="1">
    <location>
        <begin position="89"/>
        <end position="106"/>
    </location>
</feature>
<keyword evidence="1" id="KW-0812">Transmembrane</keyword>
<dbReference type="GO" id="GO:0008237">
    <property type="term" value="F:metallopeptidase activity"/>
    <property type="evidence" value="ECO:0007669"/>
    <property type="project" value="UniProtKB-KW"/>
</dbReference>
<accession>A0A5P2HBD0</accession>
<name>A0A5P2HBD0_9BURK</name>
<dbReference type="GO" id="GO:0080120">
    <property type="term" value="P:CAAX-box protein maturation"/>
    <property type="evidence" value="ECO:0007669"/>
    <property type="project" value="UniProtKB-ARBA"/>
</dbReference>
<gene>
    <name evidence="3" type="ORF">FOB72_19725</name>
</gene>
<evidence type="ECO:0000259" key="2">
    <source>
        <dbReference type="Pfam" id="PF02517"/>
    </source>
</evidence>
<keyword evidence="3" id="KW-0645">Protease</keyword>
<dbReference type="Proteomes" id="UP000322822">
    <property type="component" value="Chromosome 2"/>
</dbReference>
<dbReference type="GO" id="GO:0006508">
    <property type="term" value="P:proteolysis"/>
    <property type="evidence" value="ECO:0007669"/>
    <property type="project" value="UniProtKB-KW"/>
</dbReference>
<keyword evidence="1" id="KW-0472">Membrane</keyword>
<dbReference type="AlphaFoldDB" id="A0A5P2HBD0"/>
<evidence type="ECO:0000256" key="1">
    <source>
        <dbReference type="SAM" id="Phobius"/>
    </source>
</evidence>
<keyword evidence="3" id="KW-0378">Hydrolase</keyword>
<feature type="transmembrane region" description="Helical" evidence="1">
    <location>
        <begin position="113"/>
        <end position="132"/>
    </location>
</feature>
<keyword evidence="3" id="KW-0482">Metalloprotease</keyword>
<dbReference type="OrthoDB" id="9103245at2"/>